<feature type="transmembrane region" description="Helical" evidence="1">
    <location>
        <begin position="7"/>
        <end position="28"/>
    </location>
</feature>
<name>A0A1G7R6H4_9PROT</name>
<dbReference type="STRING" id="1082479.SAMN05216241_1055"/>
<dbReference type="EMBL" id="FNCE01000005">
    <property type="protein sequence ID" value="SDG06338.1"/>
    <property type="molecule type" value="Genomic_DNA"/>
</dbReference>
<keyword evidence="3" id="KW-1185">Reference proteome</keyword>
<sequence length="67" mass="6753">MSALDCIGYFLVLTPLGAFMCAVTAPMVTEHAGIAHRALGGIVCVTGGLLVLCGILLLLAGLSRVPA</sequence>
<keyword evidence="1" id="KW-1133">Transmembrane helix</keyword>
<proteinExistence type="predicted"/>
<keyword evidence="1" id="KW-0812">Transmembrane</keyword>
<evidence type="ECO:0000313" key="3">
    <source>
        <dbReference type="Proteomes" id="UP000199415"/>
    </source>
</evidence>
<organism evidence="2 3">
    <name type="scientific">Limimonas halophila</name>
    <dbReference type="NCBI Taxonomy" id="1082479"/>
    <lineage>
        <taxon>Bacteria</taxon>
        <taxon>Pseudomonadati</taxon>
        <taxon>Pseudomonadota</taxon>
        <taxon>Alphaproteobacteria</taxon>
        <taxon>Rhodospirillales</taxon>
        <taxon>Rhodovibrionaceae</taxon>
        <taxon>Limimonas</taxon>
    </lineage>
</organism>
<dbReference type="RefSeq" id="WP_090019602.1">
    <property type="nucleotide sequence ID" value="NZ_FNCE01000005.1"/>
</dbReference>
<protein>
    <submittedName>
        <fullName evidence="2">Uncharacterized protein</fullName>
    </submittedName>
</protein>
<gene>
    <name evidence="2" type="ORF">SAMN05216241_1055</name>
</gene>
<evidence type="ECO:0000313" key="2">
    <source>
        <dbReference type="EMBL" id="SDG06338.1"/>
    </source>
</evidence>
<accession>A0A1G7R6H4</accession>
<dbReference type="AlphaFoldDB" id="A0A1G7R6H4"/>
<evidence type="ECO:0000256" key="1">
    <source>
        <dbReference type="SAM" id="Phobius"/>
    </source>
</evidence>
<reference evidence="2 3" key="1">
    <citation type="submission" date="2016-10" db="EMBL/GenBank/DDBJ databases">
        <authorList>
            <person name="de Groot N.N."/>
        </authorList>
    </citation>
    <scope>NUCLEOTIDE SEQUENCE [LARGE SCALE GENOMIC DNA]</scope>
    <source>
        <strain evidence="2 3">DSM 25584</strain>
    </source>
</reference>
<dbReference type="Proteomes" id="UP000199415">
    <property type="component" value="Unassembled WGS sequence"/>
</dbReference>
<feature type="transmembrane region" description="Helical" evidence="1">
    <location>
        <begin position="34"/>
        <end position="62"/>
    </location>
</feature>
<keyword evidence="1" id="KW-0472">Membrane</keyword>